<comment type="caution">
    <text evidence="1">The sequence shown here is derived from an EMBL/GenBank/DDBJ whole genome shotgun (WGS) entry which is preliminary data.</text>
</comment>
<evidence type="ECO:0000313" key="1">
    <source>
        <dbReference type="EMBL" id="GIL70421.1"/>
    </source>
</evidence>
<sequence>MSGYVEAEDAPKLAPWRRGSRVYSEGIGLGLQVQEAMKLRRSPWLYKHTHIHTRTHARACTGGGEAIMELSSAAGCTREHITPVVCAPGWSRNLAYCRIRDIAAAEGTHPPHLCSRAPGKGSYTHLVKQPPAPAPACHPLQQ</sequence>
<proteinExistence type="predicted"/>
<dbReference type="EMBL" id="BNCP01000002">
    <property type="protein sequence ID" value="GIL70421.1"/>
    <property type="molecule type" value="Genomic_DNA"/>
</dbReference>
<gene>
    <name evidence="1" type="ORF">Vretifemale_1181</name>
</gene>
<reference evidence="1" key="1">
    <citation type="journal article" date="2021" name="Proc. Natl. Acad. Sci. U.S.A.">
        <title>Three genomes in the algal genus Volvox reveal the fate of a haploid sex-determining region after a transition to homothallism.</title>
        <authorList>
            <person name="Yamamoto K."/>
            <person name="Hamaji T."/>
            <person name="Kawai-Toyooka H."/>
            <person name="Matsuzaki R."/>
            <person name="Takahashi F."/>
            <person name="Nishimura Y."/>
            <person name="Kawachi M."/>
            <person name="Noguchi H."/>
            <person name="Minakuchi Y."/>
            <person name="Umen J.G."/>
            <person name="Toyoda A."/>
            <person name="Nozaki H."/>
        </authorList>
    </citation>
    <scope>NUCLEOTIDE SEQUENCE</scope>
    <source>
        <strain evidence="1">NIES-3786</strain>
    </source>
</reference>
<dbReference type="Proteomes" id="UP000747110">
    <property type="component" value="Unassembled WGS sequence"/>
</dbReference>
<accession>A0A8J4FDG3</accession>
<organism evidence="1 2">
    <name type="scientific">Volvox reticuliferus</name>
    <dbReference type="NCBI Taxonomy" id="1737510"/>
    <lineage>
        <taxon>Eukaryota</taxon>
        <taxon>Viridiplantae</taxon>
        <taxon>Chlorophyta</taxon>
        <taxon>core chlorophytes</taxon>
        <taxon>Chlorophyceae</taxon>
        <taxon>CS clade</taxon>
        <taxon>Chlamydomonadales</taxon>
        <taxon>Volvocaceae</taxon>
        <taxon>Volvox</taxon>
    </lineage>
</organism>
<evidence type="ECO:0000313" key="2">
    <source>
        <dbReference type="Proteomes" id="UP000747110"/>
    </source>
</evidence>
<keyword evidence="2" id="KW-1185">Reference proteome</keyword>
<name>A0A8J4FDG3_9CHLO</name>
<protein>
    <submittedName>
        <fullName evidence="1">Uncharacterized protein</fullName>
    </submittedName>
</protein>
<dbReference type="AlphaFoldDB" id="A0A8J4FDG3"/>